<dbReference type="AlphaFoldDB" id="A0AAD7ZJ27"/>
<comment type="caution">
    <text evidence="1">The sequence shown here is derived from an EMBL/GenBank/DDBJ whole genome shotgun (WGS) entry which is preliminary data.</text>
</comment>
<evidence type="ECO:0000313" key="2">
    <source>
        <dbReference type="Proteomes" id="UP001233999"/>
    </source>
</evidence>
<dbReference type="Proteomes" id="UP001233999">
    <property type="component" value="Unassembled WGS sequence"/>
</dbReference>
<proteinExistence type="predicted"/>
<feature type="non-terminal residue" evidence="1">
    <location>
        <position position="1"/>
    </location>
</feature>
<reference evidence="1" key="2">
    <citation type="submission" date="2023-05" db="EMBL/GenBank/DDBJ databases">
        <authorList>
            <person name="Fouks B."/>
        </authorList>
    </citation>
    <scope>NUCLEOTIDE SEQUENCE</scope>
    <source>
        <strain evidence="1">Stay&amp;Tobe</strain>
        <tissue evidence="1">Testes</tissue>
    </source>
</reference>
<gene>
    <name evidence="1" type="ORF">L9F63_023781</name>
</gene>
<name>A0AAD7ZJ27_DIPPU</name>
<sequence>THAVNSILLQQLQKIKHALKGLENSDRNALPLTYQHTLHIFSKWYSTIPIQQKYDYLVYVNTDLKSLQSTIKNHIKTQMAPLYQLKE</sequence>
<organism evidence="1 2">
    <name type="scientific">Diploptera punctata</name>
    <name type="common">Pacific beetle cockroach</name>
    <dbReference type="NCBI Taxonomy" id="6984"/>
    <lineage>
        <taxon>Eukaryota</taxon>
        <taxon>Metazoa</taxon>
        <taxon>Ecdysozoa</taxon>
        <taxon>Arthropoda</taxon>
        <taxon>Hexapoda</taxon>
        <taxon>Insecta</taxon>
        <taxon>Pterygota</taxon>
        <taxon>Neoptera</taxon>
        <taxon>Polyneoptera</taxon>
        <taxon>Dictyoptera</taxon>
        <taxon>Blattodea</taxon>
        <taxon>Blaberoidea</taxon>
        <taxon>Blaberidae</taxon>
        <taxon>Diplopterinae</taxon>
        <taxon>Diploptera</taxon>
    </lineage>
</organism>
<keyword evidence="2" id="KW-1185">Reference proteome</keyword>
<accession>A0AAD7ZJ27</accession>
<dbReference type="EMBL" id="JASPKZ010008050">
    <property type="protein sequence ID" value="KAJ9581027.1"/>
    <property type="molecule type" value="Genomic_DNA"/>
</dbReference>
<feature type="non-terminal residue" evidence="1">
    <location>
        <position position="87"/>
    </location>
</feature>
<reference evidence="1" key="1">
    <citation type="journal article" date="2023" name="IScience">
        <title>Live-bearing cockroach genome reveals convergent evolutionary mechanisms linked to viviparity in insects and beyond.</title>
        <authorList>
            <person name="Fouks B."/>
            <person name="Harrison M.C."/>
            <person name="Mikhailova A.A."/>
            <person name="Marchal E."/>
            <person name="English S."/>
            <person name="Carruthers M."/>
            <person name="Jennings E.C."/>
            <person name="Chiamaka E.L."/>
            <person name="Frigard R.A."/>
            <person name="Pippel M."/>
            <person name="Attardo G.M."/>
            <person name="Benoit J.B."/>
            <person name="Bornberg-Bauer E."/>
            <person name="Tobe S.S."/>
        </authorList>
    </citation>
    <scope>NUCLEOTIDE SEQUENCE</scope>
    <source>
        <strain evidence="1">Stay&amp;Tobe</strain>
    </source>
</reference>
<evidence type="ECO:0000313" key="1">
    <source>
        <dbReference type="EMBL" id="KAJ9581027.1"/>
    </source>
</evidence>
<protein>
    <submittedName>
        <fullName evidence="1">Uncharacterized protein</fullName>
    </submittedName>
</protein>